<accession>A0A927BDT5</accession>
<dbReference type="SUPFAM" id="SSF53335">
    <property type="entry name" value="S-adenosyl-L-methionine-dependent methyltransferases"/>
    <property type="match status" value="1"/>
</dbReference>
<dbReference type="GO" id="GO:0032259">
    <property type="term" value="P:methylation"/>
    <property type="evidence" value="ECO:0007669"/>
    <property type="project" value="UniProtKB-KW"/>
</dbReference>
<reference evidence="9" key="1">
    <citation type="submission" date="2020-09" db="EMBL/GenBank/DDBJ databases">
        <authorList>
            <person name="Kim M.K."/>
        </authorList>
    </citation>
    <scope>NUCLEOTIDE SEQUENCE</scope>
    <source>
        <strain evidence="9">BT664</strain>
    </source>
</reference>
<name>A0A927BDT5_9BACT</name>
<gene>
    <name evidence="9" type="ORF">IC235_11170</name>
</gene>
<evidence type="ECO:0000256" key="2">
    <source>
        <dbReference type="ARBA" id="ARBA00011900"/>
    </source>
</evidence>
<evidence type="ECO:0000256" key="1">
    <source>
        <dbReference type="ARBA" id="ARBA00006594"/>
    </source>
</evidence>
<dbReference type="RefSeq" id="WP_191005266.1">
    <property type="nucleotide sequence ID" value="NZ_JACXAD010000011.1"/>
</dbReference>
<evidence type="ECO:0000259" key="8">
    <source>
        <dbReference type="Pfam" id="PF22837"/>
    </source>
</evidence>
<evidence type="ECO:0000256" key="4">
    <source>
        <dbReference type="ARBA" id="ARBA00022679"/>
    </source>
</evidence>
<sequence>MSILQDQRLTMLRGLDAAKTNLGRNKLGQFATPPRVADEVVRYGLSLLPQTEIRYLEPGFGTGAFFNSLLEQAGEYLITQAVGYEVDPHYGVPAAALYAPNALELRMTDFTEATPEPFDLLLCNPPYVRHHHLVAAKKVALADAVVQRYGGTRPSGLTGLYNYFMMLGEAWLSDTGVAAYLVPSEFLDVNYGVVVKRFLLEQVQLTRIHLFESEQVQFDDALVSSAVVWYRKGRPTANSRVELSYGGSLLTPTHSRTVAHGDLDPATKWTRDIRNGARDVDVAAAVPVVGPLPVLKDFFDVKRGLATGDNSFFVLTAEQVQQHGLPAEVLTPVMPSPRYVKSDVIHGDAAGYPLNVEQLFLLNCRQPPEELAVQQPQAWAYLQTGIGTVSKKYLCNSRKLWYLQEAREPAPILCTYMGRGGKDGGPFRFILNESKAVATNSFLMLYPKAFWRNRARQHPELLALVWKALSAITTADLVNEGRTYGGGLEKIEPSELGNVPVSALFELLQPTKALTLIS</sequence>
<dbReference type="GO" id="GO:0009007">
    <property type="term" value="F:site-specific DNA-methyltransferase (adenine-specific) activity"/>
    <property type="evidence" value="ECO:0007669"/>
    <property type="project" value="UniProtKB-EC"/>
</dbReference>
<protein>
    <recommendedName>
        <fullName evidence="2">site-specific DNA-methyltransferase (adenine-specific)</fullName>
        <ecNumber evidence="2">2.1.1.72</ecNumber>
    </recommendedName>
</protein>
<evidence type="ECO:0000256" key="3">
    <source>
        <dbReference type="ARBA" id="ARBA00022603"/>
    </source>
</evidence>
<keyword evidence="4" id="KW-0808">Transferase</keyword>
<dbReference type="PANTHER" id="PTHR33841">
    <property type="entry name" value="DNA METHYLTRANSFERASE YEEA-RELATED"/>
    <property type="match status" value="1"/>
</dbReference>
<dbReference type="InterPro" id="IPR050953">
    <property type="entry name" value="N4_N6_ade-DNA_methylase"/>
</dbReference>
<dbReference type="PROSITE" id="PS00092">
    <property type="entry name" value="N6_MTASE"/>
    <property type="match status" value="1"/>
</dbReference>
<dbReference type="CDD" id="cd02440">
    <property type="entry name" value="AdoMet_MTases"/>
    <property type="match status" value="1"/>
</dbReference>
<dbReference type="InterPro" id="IPR002052">
    <property type="entry name" value="DNA_methylase_N6_adenine_CS"/>
</dbReference>
<dbReference type="PANTHER" id="PTHR33841:SF5">
    <property type="entry name" value="DNA METHYLASE (MODIFICATION METHYLASE) (METHYLTRANSFERASE)-RELATED"/>
    <property type="match status" value="1"/>
</dbReference>
<dbReference type="EMBL" id="JACXAD010000011">
    <property type="protein sequence ID" value="MBD2768450.1"/>
    <property type="molecule type" value="Genomic_DNA"/>
</dbReference>
<dbReference type="EC" id="2.1.1.72" evidence="2"/>
<dbReference type="Proteomes" id="UP000612233">
    <property type="component" value="Unassembled WGS sequence"/>
</dbReference>
<dbReference type="InterPro" id="IPR011639">
    <property type="entry name" value="MethylTrfase_TaqI-like_dom"/>
</dbReference>
<dbReference type="GO" id="GO:0003676">
    <property type="term" value="F:nucleic acid binding"/>
    <property type="evidence" value="ECO:0007669"/>
    <property type="project" value="InterPro"/>
</dbReference>
<dbReference type="GO" id="GO:0006304">
    <property type="term" value="P:DNA modification"/>
    <property type="evidence" value="ECO:0007669"/>
    <property type="project" value="InterPro"/>
</dbReference>
<comment type="caution">
    <text evidence="9">The sequence shown here is derived from an EMBL/GenBank/DDBJ whole genome shotgun (WGS) entry which is preliminary data.</text>
</comment>
<organism evidence="9 10">
    <name type="scientific">Hymenobacter montanus</name>
    <dbReference type="NCBI Taxonomy" id="2771359"/>
    <lineage>
        <taxon>Bacteria</taxon>
        <taxon>Pseudomonadati</taxon>
        <taxon>Bacteroidota</taxon>
        <taxon>Cytophagia</taxon>
        <taxon>Cytophagales</taxon>
        <taxon>Hymenobacteraceae</taxon>
        <taxon>Hymenobacter</taxon>
    </lineage>
</organism>
<keyword evidence="10" id="KW-1185">Reference proteome</keyword>
<comment type="similarity">
    <text evidence="1">Belongs to the N(4)/N(6)-methyltransferase family.</text>
</comment>
<keyword evidence="5" id="KW-0949">S-adenosyl-L-methionine</keyword>
<dbReference type="Pfam" id="PF22837">
    <property type="entry name" value="M_Eco57I_C"/>
    <property type="match status" value="1"/>
</dbReference>
<evidence type="ECO:0000313" key="10">
    <source>
        <dbReference type="Proteomes" id="UP000612233"/>
    </source>
</evidence>
<dbReference type="InterPro" id="IPR029063">
    <property type="entry name" value="SAM-dependent_MTases_sf"/>
</dbReference>
<comment type="catalytic activity">
    <reaction evidence="6">
        <text>a 2'-deoxyadenosine in DNA + S-adenosyl-L-methionine = an N(6)-methyl-2'-deoxyadenosine in DNA + S-adenosyl-L-homocysteine + H(+)</text>
        <dbReference type="Rhea" id="RHEA:15197"/>
        <dbReference type="Rhea" id="RHEA-COMP:12418"/>
        <dbReference type="Rhea" id="RHEA-COMP:12419"/>
        <dbReference type="ChEBI" id="CHEBI:15378"/>
        <dbReference type="ChEBI" id="CHEBI:57856"/>
        <dbReference type="ChEBI" id="CHEBI:59789"/>
        <dbReference type="ChEBI" id="CHEBI:90615"/>
        <dbReference type="ChEBI" id="CHEBI:90616"/>
        <dbReference type="EC" id="2.1.1.72"/>
    </reaction>
</comment>
<dbReference type="InterPro" id="IPR054520">
    <property type="entry name" value="M_Eco57I_C"/>
</dbReference>
<evidence type="ECO:0000256" key="6">
    <source>
        <dbReference type="ARBA" id="ARBA00047942"/>
    </source>
</evidence>
<dbReference type="Gene3D" id="3.40.50.150">
    <property type="entry name" value="Vaccinia Virus protein VP39"/>
    <property type="match status" value="1"/>
</dbReference>
<evidence type="ECO:0000256" key="5">
    <source>
        <dbReference type="ARBA" id="ARBA00022691"/>
    </source>
</evidence>
<dbReference type="AlphaFoldDB" id="A0A927BDT5"/>
<evidence type="ECO:0000313" key="9">
    <source>
        <dbReference type="EMBL" id="MBD2768450.1"/>
    </source>
</evidence>
<proteinExistence type="inferred from homology"/>
<evidence type="ECO:0000259" key="7">
    <source>
        <dbReference type="Pfam" id="PF07669"/>
    </source>
</evidence>
<feature type="domain" description="Type II methyltransferase M.Eco57I C-terminal" evidence="8">
    <location>
        <begin position="291"/>
        <end position="507"/>
    </location>
</feature>
<dbReference type="Pfam" id="PF07669">
    <property type="entry name" value="Eco57I"/>
    <property type="match status" value="1"/>
</dbReference>
<keyword evidence="3 9" id="KW-0489">Methyltransferase</keyword>
<feature type="domain" description="Type II methyltransferase M.TaqI-like" evidence="7">
    <location>
        <begin position="115"/>
        <end position="216"/>
    </location>
</feature>
<dbReference type="PRINTS" id="PR00507">
    <property type="entry name" value="N12N6MTFRASE"/>
</dbReference>